<evidence type="ECO:0000256" key="2">
    <source>
        <dbReference type="SAM" id="SignalP"/>
    </source>
</evidence>
<evidence type="ECO:0000313" key="3">
    <source>
        <dbReference type="EMBL" id="GAA5186167.1"/>
    </source>
</evidence>
<organism evidence="3 4">
    <name type="scientific">Rugosimonospora acidiphila</name>
    <dbReference type="NCBI Taxonomy" id="556531"/>
    <lineage>
        <taxon>Bacteria</taxon>
        <taxon>Bacillati</taxon>
        <taxon>Actinomycetota</taxon>
        <taxon>Actinomycetes</taxon>
        <taxon>Micromonosporales</taxon>
        <taxon>Micromonosporaceae</taxon>
        <taxon>Rugosimonospora</taxon>
    </lineage>
</organism>
<dbReference type="Proteomes" id="UP001501570">
    <property type="component" value="Unassembled WGS sequence"/>
</dbReference>
<evidence type="ECO:0000313" key="4">
    <source>
        <dbReference type="Proteomes" id="UP001501570"/>
    </source>
</evidence>
<feature type="chain" id="PRO_5046258352" evidence="2">
    <location>
        <begin position="22"/>
        <end position="825"/>
    </location>
</feature>
<comment type="caution">
    <text evidence="3">The sequence shown here is derived from an EMBL/GenBank/DDBJ whole genome shotgun (WGS) entry which is preliminary data.</text>
</comment>
<dbReference type="Gene3D" id="2.130.10.10">
    <property type="entry name" value="YVTN repeat-like/Quinoprotein amine dehydrogenase"/>
    <property type="match status" value="4"/>
</dbReference>
<gene>
    <name evidence="3" type="ORF">GCM10023322_31820</name>
</gene>
<dbReference type="SUPFAM" id="SSF110296">
    <property type="entry name" value="Oligoxyloglucan reducing end-specific cellobiohydrolase"/>
    <property type="match status" value="2"/>
</dbReference>
<dbReference type="PANTHER" id="PTHR43739:SF5">
    <property type="entry name" value="EXO-ALPHA-SIALIDASE"/>
    <property type="match status" value="1"/>
</dbReference>
<feature type="compositionally biased region" description="Polar residues" evidence="1">
    <location>
        <begin position="83"/>
        <end position="102"/>
    </location>
</feature>
<feature type="signal peptide" evidence="2">
    <location>
        <begin position="1"/>
        <end position="21"/>
    </location>
</feature>
<dbReference type="InterPro" id="IPR015943">
    <property type="entry name" value="WD40/YVTN_repeat-like_dom_sf"/>
</dbReference>
<dbReference type="InterPro" id="IPR052025">
    <property type="entry name" value="Xyloglucanase_GH74"/>
</dbReference>
<sequence>MQIKYVRVAGLLAAAGAVVVAATFTVTESSATAGRSPNLDLNLVQNQAQTLGEPENEAPDSLMAVDDRSGHPTGEAQVALARQQASRIPTGDTKQPWQSVGPTNVGGRVTDLAIDPTTSPSTVYAAVTSGGIMKSTDGGVTWAPSYPTGDQQAMGALARSSDGTLWAGTGEANPSGGGTTFFGDGMYRSTDGGASWSQWGLPDSGAFGRIVVNPKVPSQVWAAATGSLSWVSGQRGLYELNGRGKDWKLSLAPTNDTTGAIDVAVDPADPNIILASMWDRSRNNGAFQYGGVGSGLYRSTNDGKTWTRLDNSAINGPVCAWDQNQSGLNTDADLGRIGIAFAPSDPNRVYIQFAGANGPDKGFYVSNDAGASWSCGAAEPGSVTGGYEWVFARLWVDPVDENHLFAADVSLKESTNGGATWTNSSGPHSDQHAMAWDPQVPNLVYNGDDGGVYYSTQNGATRTWTHAQVEPWNQSYHLAVSQQDSVRMATGLQDQGSVNTWSPGVEPTDLTQWKSFGGGDGHWVQIDPNNQNTYYQCSQPVPPRISCGRRVDAASSGSTLSTNTSFSSPAWPSNTRITTDMPIVLDPADPNYVYVAGTSIARSGDGVVSGANAWTLISPTTPDSPDSLPGKVPANEINPDTYYANEYGAVTQIAPAKSTGTPTSPSSTIYAGTDTGKLWKTTNATSANPTWTQLGVGVLPQQWVTSIQVDPTNANHVYATFSDYREGELAANVWMSTNGGRTWSNISGNLPNAPVWMVTYDQAHNQLYVGTDYGVFYLKNGKKNWARLGSQLPNCPVLDVKLSADGGTVYAATFGRGVYQLHVTN</sequence>
<feature type="region of interest" description="Disordered" evidence="1">
    <location>
        <begin position="52"/>
        <end position="104"/>
    </location>
</feature>
<keyword evidence="4" id="KW-1185">Reference proteome</keyword>
<dbReference type="PANTHER" id="PTHR43739">
    <property type="entry name" value="XYLOGLUCANASE (EUROFUNG)"/>
    <property type="match status" value="1"/>
</dbReference>
<dbReference type="CDD" id="cd15482">
    <property type="entry name" value="Sialidase_non-viral"/>
    <property type="match status" value="1"/>
</dbReference>
<name>A0ABP9RST9_9ACTN</name>
<reference evidence="4" key="1">
    <citation type="journal article" date="2019" name="Int. J. Syst. Evol. Microbiol.">
        <title>The Global Catalogue of Microorganisms (GCM) 10K type strain sequencing project: providing services to taxonomists for standard genome sequencing and annotation.</title>
        <authorList>
            <consortium name="The Broad Institute Genomics Platform"/>
            <consortium name="The Broad Institute Genome Sequencing Center for Infectious Disease"/>
            <person name="Wu L."/>
            <person name="Ma J."/>
        </authorList>
    </citation>
    <scope>NUCLEOTIDE SEQUENCE [LARGE SCALE GENOMIC DNA]</scope>
    <source>
        <strain evidence="4">JCM 18304</strain>
    </source>
</reference>
<keyword evidence="2" id="KW-0732">Signal</keyword>
<dbReference type="InterPro" id="IPR036278">
    <property type="entry name" value="Sialidase_sf"/>
</dbReference>
<protein>
    <submittedName>
        <fullName evidence="3">Exo-alpha-sialidase</fullName>
    </submittedName>
</protein>
<dbReference type="EMBL" id="BAABJQ010000008">
    <property type="protein sequence ID" value="GAA5186167.1"/>
    <property type="molecule type" value="Genomic_DNA"/>
</dbReference>
<dbReference type="SUPFAM" id="SSF50939">
    <property type="entry name" value="Sialidases"/>
    <property type="match status" value="1"/>
</dbReference>
<evidence type="ECO:0000256" key="1">
    <source>
        <dbReference type="SAM" id="MobiDB-lite"/>
    </source>
</evidence>
<proteinExistence type="predicted"/>
<accession>A0ABP9RST9</accession>